<accession>A0A0F9INI8</accession>
<organism evidence="1">
    <name type="scientific">marine sediment metagenome</name>
    <dbReference type="NCBI Taxonomy" id="412755"/>
    <lineage>
        <taxon>unclassified sequences</taxon>
        <taxon>metagenomes</taxon>
        <taxon>ecological metagenomes</taxon>
    </lineage>
</organism>
<gene>
    <name evidence="1" type="ORF">LCGC14_1855980</name>
</gene>
<reference evidence="1" key="1">
    <citation type="journal article" date="2015" name="Nature">
        <title>Complex archaea that bridge the gap between prokaryotes and eukaryotes.</title>
        <authorList>
            <person name="Spang A."/>
            <person name="Saw J.H."/>
            <person name="Jorgensen S.L."/>
            <person name="Zaremba-Niedzwiedzka K."/>
            <person name="Martijn J."/>
            <person name="Lind A.E."/>
            <person name="van Eijk R."/>
            <person name="Schleper C."/>
            <person name="Guy L."/>
            <person name="Ettema T.J."/>
        </authorList>
    </citation>
    <scope>NUCLEOTIDE SEQUENCE</scope>
</reference>
<name>A0A0F9INI8_9ZZZZ</name>
<sequence>MVDIDKEEEDLHPSKLSRCCTARVRVVVHGPHDRYTDYICTKCDELCVRYTLTGGANDPWPPDSVLTMVGMTREEWNRMAEGIERD</sequence>
<protein>
    <submittedName>
        <fullName evidence="1">Uncharacterized protein</fullName>
    </submittedName>
</protein>
<evidence type="ECO:0000313" key="1">
    <source>
        <dbReference type="EMBL" id="KKL95310.1"/>
    </source>
</evidence>
<dbReference type="EMBL" id="LAZR01018709">
    <property type="protein sequence ID" value="KKL95310.1"/>
    <property type="molecule type" value="Genomic_DNA"/>
</dbReference>
<dbReference type="AlphaFoldDB" id="A0A0F9INI8"/>
<feature type="non-terminal residue" evidence="1">
    <location>
        <position position="86"/>
    </location>
</feature>
<comment type="caution">
    <text evidence="1">The sequence shown here is derived from an EMBL/GenBank/DDBJ whole genome shotgun (WGS) entry which is preliminary data.</text>
</comment>
<proteinExistence type="predicted"/>